<organism evidence="1 3">
    <name type="scientific">Larinioides sclopetarius</name>
    <dbReference type="NCBI Taxonomy" id="280406"/>
    <lineage>
        <taxon>Eukaryota</taxon>
        <taxon>Metazoa</taxon>
        <taxon>Ecdysozoa</taxon>
        <taxon>Arthropoda</taxon>
        <taxon>Chelicerata</taxon>
        <taxon>Arachnida</taxon>
        <taxon>Araneae</taxon>
        <taxon>Araneomorphae</taxon>
        <taxon>Entelegynae</taxon>
        <taxon>Araneoidea</taxon>
        <taxon>Araneidae</taxon>
        <taxon>Larinioides</taxon>
    </lineage>
</organism>
<sequence length="104" mass="11723">MTLSMFSSSYKPSTSRTAAFFIYQYSTAPRMATRKLTNHRRPGRVRSSSLPSPAIDITDDCVFQSYKVPSIADILHLSRQRPTSQKTTTKLLKYQASQTTTKAN</sequence>
<evidence type="ECO:0000313" key="1">
    <source>
        <dbReference type="EMBL" id="CAL1302155.1"/>
    </source>
</evidence>
<protein>
    <submittedName>
        <fullName evidence="1">Uncharacterized protein</fullName>
    </submittedName>
</protein>
<evidence type="ECO:0000313" key="2">
    <source>
        <dbReference type="EMBL" id="CAL1302157.1"/>
    </source>
</evidence>
<accession>A0AAV2C230</accession>
<comment type="caution">
    <text evidence="1">The sequence shown here is derived from an EMBL/GenBank/DDBJ whole genome shotgun (WGS) entry which is preliminary data.</text>
</comment>
<name>A0AAV2C230_9ARAC</name>
<proteinExistence type="predicted"/>
<gene>
    <name evidence="1" type="ORF">LARSCL_LOCUS22937</name>
    <name evidence="2" type="ORF">LARSCL_LOCUS22939</name>
</gene>
<evidence type="ECO:0000313" key="3">
    <source>
        <dbReference type="Proteomes" id="UP001497382"/>
    </source>
</evidence>
<reference evidence="1 3" key="1">
    <citation type="submission" date="2024-04" db="EMBL/GenBank/DDBJ databases">
        <authorList>
            <person name="Rising A."/>
            <person name="Reimegard J."/>
            <person name="Sonavane S."/>
            <person name="Akerstrom W."/>
            <person name="Nylinder S."/>
            <person name="Hedman E."/>
            <person name="Kallberg Y."/>
        </authorList>
    </citation>
    <scope>NUCLEOTIDE SEQUENCE [LARGE SCALE GENOMIC DNA]</scope>
</reference>
<dbReference type="EMBL" id="CAXIEN010001504">
    <property type="protein sequence ID" value="CAL1302155.1"/>
    <property type="molecule type" value="Genomic_DNA"/>
</dbReference>
<dbReference type="Proteomes" id="UP001497382">
    <property type="component" value="Unassembled WGS sequence"/>
</dbReference>
<dbReference type="AlphaFoldDB" id="A0AAV2C230"/>
<dbReference type="EMBL" id="CAXIEN010001504">
    <property type="protein sequence ID" value="CAL1302157.1"/>
    <property type="molecule type" value="Genomic_DNA"/>
</dbReference>
<keyword evidence="3" id="KW-1185">Reference proteome</keyword>